<dbReference type="EMBL" id="JAUSVL010000001">
    <property type="protein sequence ID" value="MDQ0289189.1"/>
    <property type="molecule type" value="Genomic_DNA"/>
</dbReference>
<dbReference type="AlphaFoldDB" id="A0AAE3VFD2"/>
<dbReference type="Pfam" id="PF07963">
    <property type="entry name" value="N_methyl"/>
    <property type="match status" value="1"/>
</dbReference>
<evidence type="ECO:0000256" key="1">
    <source>
        <dbReference type="ARBA" id="ARBA00022481"/>
    </source>
</evidence>
<dbReference type="PANTHER" id="PTHR30093">
    <property type="entry name" value="GENERAL SECRETION PATHWAY PROTEIN G"/>
    <property type="match status" value="1"/>
</dbReference>
<name>A0AAE3VFD2_9BACT</name>
<evidence type="ECO:0000259" key="2">
    <source>
        <dbReference type="Pfam" id="PF07596"/>
    </source>
</evidence>
<evidence type="ECO:0000313" key="4">
    <source>
        <dbReference type="Proteomes" id="UP001238163"/>
    </source>
</evidence>
<dbReference type="NCBIfam" id="TIGR02532">
    <property type="entry name" value="IV_pilin_GFxxxE"/>
    <property type="match status" value="1"/>
</dbReference>
<accession>A0AAE3VFD2</accession>
<dbReference type="Pfam" id="PF07596">
    <property type="entry name" value="SBP_bac_10"/>
    <property type="match status" value="1"/>
</dbReference>
<proteinExistence type="predicted"/>
<dbReference type="SUPFAM" id="SSF54523">
    <property type="entry name" value="Pili subunits"/>
    <property type="match status" value="1"/>
</dbReference>
<keyword evidence="4" id="KW-1185">Reference proteome</keyword>
<dbReference type="InterPro" id="IPR012902">
    <property type="entry name" value="N_methyl_site"/>
</dbReference>
<dbReference type="InterPro" id="IPR000983">
    <property type="entry name" value="Bac_GSPG_pilin"/>
</dbReference>
<dbReference type="GO" id="GO:0015628">
    <property type="term" value="P:protein secretion by the type II secretion system"/>
    <property type="evidence" value="ECO:0007669"/>
    <property type="project" value="InterPro"/>
</dbReference>
<dbReference type="Gene3D" id="3.30.700.10">
    <property type="entry name" value="Glycoprotein, Type 4 Pilin"/>
    <property type="match status" value="1"/>
</dbReference>
<dbReference type="InterPro" id="IPR011453">
    <property type="entry name" value="DUF1559"/>
</dbReference>
<comment type="caution">
    <text evidence="3">The sequence shown here is derived from an EMBL/GenBank/DDBJ whole genome shotgun (WGS) entry which is preliminary data.</text>
</comment>
<sequence>MKRFFTLIELLVVIAIIAILAAMLLPALSKAREKARTISCASSMKQIGLGMTLYSQDNQDWFPPLNGLASSGSNWSASASTWRQAYLHYIGERNVFKCASDSRTVATTNDSGILVMITGVKADAQCAVSYAANYLLHKESPRTMIEVKNPSAIIFAVDQVNSGYRCVMSNAAETQKQLGESLDLSLLPGRHNRGANAVHADGHVLWYGSKTTYLASLSGSSVEMRKLWNPDL</sequence>
<dbReference type="RefSeq" id="WP_307260540.1">
    <property type="nucleotide sequence ID" value="NZ_JAUSVL010000001.1"/>
</dbReference>
<feature type="domain" description="DUF1559" evidence="2">
    <location>
        <begin position="30"/>
        <end position="108"/>
    </location>
</feature>
<reference evidence="3" key="1">
    <citation type="submission" date="2023-07" db="EMBL/GenBank/DDBJ databases">
        <title>Genomic Encyclopedia of Type Strains, Phase IV (KMG-IV): sequencing the most valuable type-strain genomes for metagenomic binning, comparative biology and taxonomic classification.</title>
        <authorList>
            <person name="Goeker M."/>
        </authorList>
    </citation>
    <scope>NUCLEOTIDE SEQUENCE</scope>
    <source>
        <strain evidence="3">DSM 24202</strain>
    </source>
</reference>
<organism evidence="3 4">
    <name type="scientific">Oligosphaera ethanolica</name>
    <dbReference type="NCBI Taxonomy" id="760260"/>
    <lineage>
        <taxon>Bacteria</taxon>
        <taxon>Pseudomonadati</taxon>
        <taxon>Lentisphaerota</taxon>
        <taxon>Oligosphaeria</taxon>
        <taxon>Oligosphaerales</taxon>
        <taxon>Oligosphaeraceae</taxon>
        <taxon>Oligosphaera</taxon>
    </lineage>
</organism>
<gene>
    <name evidence="3" type="ORF">J3R75_001296</name>
</gene>
<keyword evidence="1" id="KW-0488">Methylation</keyword>
<protein>
    <submittedName>
        <fullName evidence="3">Prepilin-type N-terminal cleavage/methylation domain-containing protein/prepilin-type processing-associated H-X9-DG protein</fullName>
    </submittedName>
</protein>
<dbReference type="PRINTS" id="PR00813">
    <property type="entry name" value="BCTERIALGSPG"/>
</dbReference>
<dbReference type="PANTHER" id="PTHR30093:SF2">
    <property type="entry name" value="TYPE II SECRETION SYSTEM PROTEIN H"/>
    <property type="match status" value="1"/>
</dbReference>
<dbReference type="GO" id="GO:0015627">
    <property type="term" value="C:type II protein secretion system complex"/>
    <property type="evidence" value="ECO:0007669"/>
    <property type="project" value="InterPro"/>
</dbReference>
<evidence type="ECO:0000313" key="3">
    <source>
        <dbReference type="EMBL" id="MDQ0289189.1"/>
    </source>
</evidence>
<dbReference type="Proteomes" id="UP001238163">
    <property type="component" value="Unassembled WGS sequence"/>
</dbReference>
<dbReference type="InterPro" id="IPR045584">
    <property type="entry name" value="Pilin-like"/>
</dbReference>